<proteinExistence type="predicted"/>
<evidence type="ECO:0000256" key="1">
    <source>
        <dbReference type="SAM" id="MobiDB-lite"/>
    </source>
</evidence>
<gene>
    <name evidence="2" type="ORF">S01H1_13139</name>
</gene>
<name>X0TBS8_9ZZZZ</name>
<dbReference type="AlphaFoldDB" id="X0TBS8"/>
<comment type="caution">
    <text evidence="2">The sequence shown here is derived from an EMBL/GenBank/DDBJ whole genome shotgun (WGS) entry which is preliminary data.</text>
</comment>
<organism evidence="2">
    <name type="scientific">marine sediment metagenome</name>
    <dbReference type="NCBI Taxonomy" id="412755"/>
    <lineage>
        <taxon>unclassified sequences</taxon>
        <taxon>metagenomes</taxon>
        <taxon>ecological metagenomes</taxon>
    </lineage>
</organism>
<feature type="region of interest" description="Disordered" evidence="1">
    <location>
        <begin position="1"/>
        <end position="30"/>
    </location>
</feature>
<evidence type="ECO:0000313" key="2">
    <source>
        <dbReference type="EMBL" id="GAF73500.1"/>
    </source>
</evidence>
<dbReference type="EMBL" id="BARS01006775">
    <property type="protein sequence ID" value="GAF73500.1"/>
    <property type="molecule type" value="Genomic_DNA"/>
</dbReference>
<sequence length="30" mass="2899">ATLHGLGDLPPGNPLDATGTANGLRRGEGA</sequence>
<reference evidence="2" key="1">
    <citation type="journal article" date="2014" name="Front. Microbiol.">
        <title>High frequency of phylogenetically diverse reductive dehalogenase-homologous genes in deep subseafloor sedimentary metagenomes.</title>
        <authorList>
            <person name="Kawai M."/>
            <person name="Futagami T."/>
            <person name="Toyoda A."/>
            <person name="Takaki Y."/>
            <person name="Nishi S."/>
            <person name="Hori S."/>
            <person name="Arai W."/>
            <person name="Tsubouchi T."/>
            <person name="Morono Y."/>
            <person name="Uchiyama I."/>
            <person name="Ito T."/>
            <person name="Fujiyama A."/>
            <person name="Inagaki F."/>
            <person name="Takami H."/>
        </authorList>
    </citation>
    <scope>NUCLEOTIDE SEQUENCE</scope>
    <source>
        <strain evidence="2">Expedition CK06-06</strain>
    </source>
</reference>
<protein>
    <submittedName>
        <fullName evidence="2">Uncharacterized protein</fullName>
    </submittedName>
</protein>
<feature type="non-terminal residue" evidence="2">
    <location>
        <position position="1"/>
    </location>
</feature>
<accession>X0TBS8</accession>